<name>A0A5B7GC23_PORTR</name>
<accession>A0A5B7GC23</accession>
<gene>
    <name evidence="2" type="ORF">E2C01_048814</name>
</gene>
<evidence type="ECO:0000256" key="1">
    <source>
        <dbReference type="SAM" id="MobiDB-lite"/>
    </source>
</evidence>
<keyword evidence="3" id="KW-1185">Reference proteome</keyword>
<protein>
    <submittedName>
        <fullName evidence="2">Uncharacterized protein</fullName>
    </submittedName>
</protein>
<dbReference type="AlphaFoldDB" id="A0A5B7GC23"/>
<evidence type="ECO:0000313" key="3">
    <source>
        <dbReference type="Proteomes" id="UP000324222"/>
    </source>
</evidence>
<comment type="caution">
    <text evidence="2">The sequence shown here is derived from an EMBL/GenBank/DDBJ whole genome shotgun (WGS) entry which is preliminary data.</text>
</comment>
<sequence length="80" mass="8443">MNPRCMSGRGSFAACAIRLVGTMSCPGSATGRGTGPEQLRPLPRSGLEARGARRHDEGRDKFIPASGTTGEDTQPGRRDD</sequence>
<evidence type="ECO:0000313" key="2">
    <source>
        <dbReference type="EMBL" id="MPC54885.1"/>
    </source>
</evidence>
<proteinExistence type="predicted"/>
<dbReference type="Proteomes" id="UP000324222">
    <property type="component" value="Unassembled WGS sequence"/>
</dbReference>
<organism evidence="2 3">
    <name type="scientific">Portunus trituberculatus</name>
    <name type="common">Swimming crab</name>
    <name type="synonym">Neptunus trituberculatus</name>
    <dbReference type="NCBI Taxonomy" id="210409"/>
    <lineage>
        <taxon>Eukaryota</taxon>
        <taxon>Metazoa</taxon>
        <taxon>Ecdysozoa</taxon>
        <taxon>Arthropoda</taxon>
        <taxon>Crustacea</taxon>
        <taxon>Multicrustacea</taxon>
        <taxon>Malacostraca</taxon>
        <taxon>Eumalacostraca</taxon>
        <taxon>Eucarida</taxon>
        <taxon>Decapoda</taxon>
        <taxon>Pleocyemata</taxon>
        <taxon>Brachyura</taxon>
        <taxon>Eubrachyura</taxon>
        <taxon>Portunoidea</taxon>
        <taxon>Portunidae</taxon>
        <taxon>Portuninae</taxon>
        <taxon>Portunus</taxon>
    </lineage>
</organism>
<feature type="compositionally biased region" description="Basic and acidic residues" evidence="1">
    <location>
        <begin position="50"/>
        <end position="62"/>
    </location>
</feature>
<dbReference type="EMBL" id="VSRR010012707">
    <property type="protein sequence ID" value="MPC54885.1"/>
    <property type="molecule type" value="Genomic_DNA"/>
</dbReference>
<reference evidence="2 3" key="1">
    <citation type="submission" date="2019-05" db="EMBL/GenBank/DDBJ databases">
        <title>Another draft genome of Portunus trituberculatus and its Hox gene families provides insights of decapod evolution.</title>
        <authorList>
            <person name="Jeong J.-H."/>
            <person name="Song I."/>
            <person name="Kim S."/>
            <person name="Choi T."/>
            <person name="Kim D."/>
            <person name="Ryu S."/>
            <person name="Kim W."/>
        </authorList>
    </citation>
    <scope>NUCLEOTIDE SEQUENCE [LARGE SCALE GENOMIC DNA]</scope>
    <source>
        <tissue evidence="2">Muscle</tissue>
    </source>
</reference>
<feature type="region of interest" description="Disordered" evidence="1">
    <location>
        <begin position="23"/>
        <end position="80"/>
    </location>
</feature>